<accession>A0ABP9UBA6</accession>
<dbReference type="Proteomes" id="UP001423409">
    <property type="component" value="Unassembled WGS sequence"/>
</dbReference>
<comment type="caution">
    <text evidence="1">The sequence shown here is derived from an EMBL/GenBank/DDBJ whole genome shotgun (WGS) entry which is preliminary data.</text>
</comment>
<reference evidence="1 2" key="1">
    <citation type="submission" date="2024-02" db="EMBL/GenBank/DDBJ databases">
        <title>Deinococcus caeni NBRC 101312.</title>
        <authorList>
            <person name="Ichikawa N."/>
            <person name="Katano-Makiyama Y."/>
            <person name="Hidaka K."/>
        </authorList>
    </citation>
    <scope>NUCLEOTIDE SEQUENCE [LARGE SCALE GENOMIC DNA]</scope>
    <source>
        <strain evidence="1 2">NBRC 101312</strain>
    </source>
</reference>
<dbReference type="EMBL" id="BAABQU010000011">
    <property type="protein sequence ID" value="GAA5439642.1"/>
    <property type="molecule type" value="Genomic_DNA"/>
</dbReference>
<evidence type="ECO:0000313" key="2">
    <source>
        <dbReference type="Proteomes" id="UP001423409"/>
    </source>
</evidence>
<organism evidence="1 2">
    <name type="scientific">Deinococcus caeni</name>
    <dbReference type="NCBI Taxonomy" id="569127"/>
    <lineage>
        <taxon>Bacteria</taxon>
        <taxon>Thermotogati</taxon>
        <taxon>Deinococcota</taxon>
        <taxon>Deinococci</taxon>
        <taxon>Deinococcales</taxon>
        <taxon>Deinococcaceae</taxon>
        <taxon>Deinococcus</taxon>
    </lineage>
</organism>
<evidence type="ECO:0000313" key="1">
    <source>
        <dbReference type="EMBL" id="GAA5439642.1"/>
    </source>
</evidence>
<sequence length="30" mass="3170">MGFLKKMMAAIGVGGAKVDARAPYRAAWDS</sequence>
<keyword evidence="2" id="KW-1185">Reference proteome</keyword>
<proteinExistence type="predicted"/>
<gene>
    <name evidence="1" type="ORF">Dcae01_01145</name>
</gene>
<protein>
    <submittedName>
        <fullName evidence="1">Uncharacterized protein</fullName>
    </submittedName>
</protein>
<name>A0ABP9UBA6_9DEIO</name>